<protein>
    <recommendedName>
        <fullName evidence="8">Methionine synthase</fullName>
        <ecNumber evidence="7">2.1.1.13</ecNumber>
    </recommendedName>
    <alternativeName>
        <fullName evidence="19">5-methyltetrahydrofolate--homocysteine methyltransferase</fullName>
    </alternativeName>
</protein>
<dbReference type="Proteomes" id="UP000482209">
    <property type="component" value="Unassembled WGS sequence"/>
</dbReference>
<keyword evidence="11" id="KW-0846">Cobalamin</keyword>
<dbReference type="PIRSF" id="PIRSF037472">
    <property type="entry name" value="DHPS_mtfrase"/>
    <property type="match status" value="1"/>
</dbReference>
<keyword evidence="26" id="KW-1185">Reference proteome</keyword>
<evidence type="ECO:0000256" key="19">
    <source>
        <dbReference type="ARBA" id="ARBA00031040"/>
    </source>
</evidence>
<dbReference type="GO" id="GO:0008705">
    <property type="term" value="F:methionine synthase activity"/>
    <property type="evidence" value="ECO:0007669"/>
    <property type="project" value="UniProtKB-EC"/>
</dbReference>
<comment type="cofactor">
    <cofactor evidence="3">
        <name>methylcob(III)alamin</name>
        <dbReference type="ChEBI" id="CHEBI:28115"/>
    </cofactor>
</comment>
<dbReference type="InterPro" id="IPR036594">
    <property type="entry name" value="Meth_synthase_dom"/>
</dbReference>
<comment type="caution">
    <text evidence="25">The sequence shown here is derived from an EMBL/GenBank/DDBJ whole genome shotgun (WGS) entry which is preliminary data.</text>
</comment>
<dbReference type="PROSITE" id="PS50972">
    <property type="entry name" value="PTERIN_BINDING"/>
    <property type="match status" value="1"/>
</dbReference>
<comment type="similarity">
    <text evidence="6">Belongs to the methylamine corrinoid protein family.</text>
</comment>
<feature type="binding site" evidence="20">
    <location>
        <position position="213"/>
    </location>
    <ligand>
        <name>Zn(2+)</name>
        <dbReference type="ChEBI" id="CHEBI:29105"/>
    </ligand>
</feature>
<dbReference type="Pfam" id="PF02607">
    <property type="entry name" value="B12-binding_2"/>
    <property type="match status" value="1"/>
</dbReference>
<keyword evidence="13" id="KW-0949">S-adenosyl-L-methionine</keyword>
<dbReference type="SMART" id="SM01018">
    <property type="entry name" value="B12-binding_2"/>
    <property type="match status" value="1"/>
</dbReference>
<evidence type="ECO:0000259" key="22">
    <source>
        <dbReference type="PROSITE" id="PS50972"/>
    </source>
</evidence>
<dbReference type="InterPro" id="IPR000489">
    <property type="entry name" value="Pterin-binding_dom"/>
</dbReference>
<dbReference type="GO" id="GO:0032259">
    <property type="term" value="P:methylation"/>
    <property type="evidence" value="ECO:0007669"/>
    <property type="project" value="UniProtKB-KW"/>
</dbReference>
<evidence type="ECO:0000259" key="21">
    <source>
        <dbReference type="PROSITE" id="PS50970"/>
    </source>
</evidence>
<evidence type="ECO:0000256" key="20">
    <source>
        <dbReference type="PROSITE-ProRule" id="PRU00333"/>
    </source>
</evidence>
<dbReference type="EMBL" id="VUMT01000007">
    <property type="protein sequence ID" value="MSS63449.1"/>
    <property type="molecule type" value="Genomic_DNA"/>
</dbReference>
<evidence type="ECO:0000313" key="26">
    <source>
        <dbReference type="Proteomes" id="UP000482209"/>
    </source>
</evidence>
<comment type="pathway">
    <text evidence="4">Amino-acid biosynthesis; L-methionine biosynthesis via de novo pathway; L-methionine from L-homocysteine (MetH route): step 1/1.</text>
</comment>
<dbReference type="PROSITE" id="PS51337">
    <property type="entry name" value="B12_BINDING_NTER"/>
    <property type="match status" value="1"/>
</dbReference>
<feature type="binding site" evidence="20">
    <location>
        <position position="279"/>
    </location>
    <ligand>
        <name>Zn(2+)</name>
        <dbReference type="ChEBI" id="CHEBI:29105"/>
    </ligand>
</feature>
<dbReference type="InterPro" id="IPR050554">
    <property type="entry name" value="Met_Synthase/Corrinoid"/>
</dbReference>
<evidence type="ECO:0000256" key="7">
    <source>
        <dbReference type="ARBA" id="ARBA00012032"/>
    </source>
</evidence>
<dbReference type="InterPro" id="IPR006158">
    <property type="entry name" value="Cobalamin-bd"/>
</dbReference>
<dbReference type="InterPro" id="IPR017215">
    <property type="entry name" value="MetH_bac"/>
</dbReference>
<dbReference type="CDD" id="cd02070">
    <property type="entry name" value="corrinoid_protein_B12-BD"/>
    <property type="match status" value="1"/>
</dbReference>
<keyword evidence="9 20" id="KW-0489">Methyltransferase</keyword>
<keyword evidence="17" id="KW-0170">Cobalt</keyword>
<evidence type="ECO:0000256" key="3">
    <source>
        <dbReference type="ARBA" id="ARBA00001956"/>
    </source>
</evidence>
<sequence>MTREEWRNLTKQKIVLLDGATGSNLMKAGMPVGVCPERWILEHPDTIKELQKSYILAGSDVIYAPTFTCNRIKLSEYGLESSIASMNRKLVELSKQAVIESLTERKIYIAGDLTMTGRQLYPVGDLMFEELIDVYKEQIQYMLEGGVDLFVIETMMSLQECRAALLAVKETCNLPVMVSLTYNDDMRTLYGTSPETAIVVLQEMGADAVGVNCSTGPKAMCEIVSRMAKYARIPLIAKPNAGLPQLINGTTYYDMGAEAFSEEAKELVEAGANIIGGCCGTTPEHIRLLAKKIEGKKIPVHNPERRRIITTEQDITEISLNRFTLIGEKINPTGRKKLQEEIRNYKFDTIVALAEAQEEEGADLLDINVGMTGIDEKECMKEVLYRLQGVSHLPLCIDSSYVEVIEEALRIYPGRALINSISLEKDKADRLLPIARKYGAMFILLPLSEKGLPKNLDEKKKIIDTIISKAEAYQFVKEDILVDALVTTVGANKNSYYDAMDTIRYCYSDLQMATVCGLSNISFGLPDRPLINSTFLAMALKEGLTGCIADPLQKELTTVAFATELLLNREDAANRYVEVVNEDKIELTDGIKKMAVKKEKDVRSFIYEAVLKGKKASVVELVKQGLSEKIEASSIVDELLLPAINQAGELFDKKKYFLPQLIGSAEAMKTAIDYLEPYLKQDSKQEKMGTIVMATVEGDIHDIGKNLVILMLRNYGFHVIDLGKDVKADVIVKSAKEHNAQIIALSALMTTTMMEMKTVVELVKKEQLSVKIMVGGAVITESFAKEIGADGYSKDAKEAVVLAKRLLDCQNKR</sequence>
<evidence type="ECO:0000256" key="5">
    <source>
        <dbReference type="ARBA" id="ARBA00010398"/>
    </source>
</evidence>
<evidence type="ECO:0000259" key="24">
    <source>
        <dbReference type="PROSITE" id="PS51337"/>
    </source>
</evidence>
<evidence type="ECO:0000313" key="25">
    <source>
        <dbReference type="EMBL" id="MSS63449.1"/>
    </source>
</evidence>
<keyword evidence="16" id="KW-0486">Methionine biosynthesis</keyword>
<evidence type="ECO:0000256" key="4">
    <source>
        <dbReference type="ARBA" id="ARBA00005178"/>
    </source>
</evidence>
<comment type="similarity">
    <text evidence="5">Belongs to the vitamin-B12 dependent methionine synthase family.</text>
</comment>
<dbReference type="SUPFAM" id="SSF47644">
    <property type="entry name" value="Methionine synthase domain"/>
    <property type="match status" value="1"/>
</dbReference>
<keyword evidence="10" id="KW-0028">Amino-acid biosynthesis</keyword>
<dbReference type="PANTHER" id="PTHR45833:SF1">
    <property type="entry name" value="METHIONINE SYNTHASE"/>
    <property type="match status" value="1"/>
</dbReference>
<feature type="domain" description="B12-binding N-terminal" evidence="24">
    <location>
        <begin position="593"/>
        <end position="687"/>
    </location>
</feature>
<keyword evidence="15 20" id="KW-0862">Zinc</keyword>
<evidence type="ECO:0000256" key="2">
    <source>
        <dbReference type="ARBA" id="ARBA00001947"/>
    </source>
</evidence>
<evidence type="ECO:0000256" key="9">
    <source>
        <dbReference type="ARBA" id="ARBA00022603"/>
    </source>
</evidence>
<dbReference type="Pfam" id="PF00809">
    <property type="entry name" value="Pterin_bind"/>
    <property type="match status" value="1"/>
</dbReference>
<dbReference type="SUPFAM" id="SSF82282">
    <property type="entry name" value="Homocysteine S-methyltransferase"/>
    <property type="match status" value="1"/>
</dbReference>
<evidence type="ECO:0000256" key="13">
    <source>
        <dbReference type="ARBA" id="ARBA00022691"/>
    </source>
</evidence>
<evidence type="ECO:0000256" key="6">
    <source>
        <dbReference type="ARBA" id="ARBA00010854"/>
    </source>
</evidence>
<dbReference type="Gene3D" id="3.20.20.330">
    <property type="entry name" value="Homocysteine-binding-like domain"/>
    <property type="match status" value="1"/>
</dbReference>
<dbReference type="Gene3D" id="3.20.20.20">
    <property type="entry name" value="Dihydropteroate synthase-like"/>
    <property type="match status" value="1"/>
</dbReference>
<accession>A0A6L5XXW4</accession>
<dbReference type="InterPro" id="IPR003759">
    <property type="entry name" value="Cbl-bd_cap"/>
</dbReference>
<reference evidence="25 26" key="1">
    <citation type="submission" date="2019-08" db="EMBL/GenBank/DDBJ databases">
        <title>In-depth cultivation of the pig gut microbiome towards novel bacterial diversity and tailored functional studies.</title>
        <authorList>
            <person name="Wylensek D."/>
            <person name="Hitch T.C.A."/>
            <person name="Clavel T."/>
        </authorList>
    </citation>
    <scope>NUCLEOTIDE SEQUENCE [LARGE SCALE GENOMIC DNA]</scope>
    <source>
        <strain evidence="25 26">WCA-693-APC-MOT-I</strain>
    </source>
</reference>
<dbReference type="FunFam" id="3.40.50.280:FF:000003">
    <property type="entry name" value="Dimethylamine methyltransferase corrinoid protein"/>
    <property type="match status" value="1"/>
</dbReference>
<dbReference type="GO" id="GO:0050667">
    <property type="term" value="P:homocysteine metabolic process"/>
    <property type="evidence" value="ECO:0007669"/>
    <property type="project" value="TreeGrafter"/>
</dbReference>
<organism evidence="25 26">
    <name type="scientific">Velocimicrobium porci</name>
    <dbReference type="NCBI Taxonomy" id="2606634"/>
    <lineage>
        <taxon>Bacteria</taxon>
        <taxon>Bacillati</taxon>
        <taxon>Bacillota</taxon>
        <taxon>Clostridia</taxon>
        <taxon>Lachnospirales</taxon>
        <taxon>Lachnospiraceae</taxon>
        <taxon>Velocimicrobium</taxon>
    </lineage>
</organism>
<proteinExistence type="inferred from homology"/>
<dbReference type="UniPathway" id="UPA00051">
    <property type="reaction ID" value="UER00081"/>
</dbReference>
<gene>
    <name evidence="25" type="ORF">FYJ58_06100</name>
</gene>
<name>A0A6L5XXW4_9FIRM</name>
<dbReference type="Gene3D" id="1.10.1240.10">
    <property type="entry name" value="Methionine synthase domain"/>
    <property type="match status" value="1"/>
</dbReference>
<dbReference type="SUPFAM" id="SSF52242">
    <property type="entry name" value="Cobalamin (vitamin B12)-binding domain"/>
    <property type="match status" value="1"/>
</dbReference>
<evidence type="ECO:0000256" key="8">
    <source>
        <dbReference type="ARBA" id="ARBA00013998"/>
    </source>
</evidence>
<feature type="binding site" evidence="20">
    <location>
        <position position="278"/>
    </location>
    <ligand>
        <name>Zn(2+)</name>
        <dbReference type="ChEBI" id="CHEBI:29105"/>
    </ligand>
</feature>
<dbReference type="GO" id="GO:0031419">
    <property type="term" value="F:cobalamin binding"/>
    <property type="evidence" value="ECO:0007669"/>
    <property type="project" value="UniProtKB-KW"/>
</dbReference>
<evidence type="ECO:0000256" key="1">
    <source>
        <dbReference type="ARBA" id="ARBA00001700"/>
    </source>
</evidence>
<evidence type="ECO:0000256" key="11">
    <source>
        <dbReference type="ARBA" id="ARBA00022628"/>
    </source>
</evidence>
<dbReference type="GO" id="GO:0046653">
    <property type="term" value="P:tetrahydrofolate metabolic process"/>
    <property type="evidence" value="ECO:0007669"/>
    <property type="project" value="TreeGrafter"/>
</dbReference>
<dbReference type="GO" id="GO:0046872">
    <property type="term" value="F:metal ion binding"/>
    <property type="evidence" value="ECO:0007669"/>
    <property type="project" value="UniProtKB-KW"/>
</dbReference>
<dbReference type="Pfam" id="PF02574">
    <property type="entry name" value="S-methyl_trans"/>
    <property type="match status" value="1"/>
</dbReference>
<dbReference type="SUPFAM" id="SSF51717">
    <property type="entry name" value="Dihydropteroate synthetase-like"/>
    <property type="match status" value="1"/>
</dbReference>
<dbReference type="RefSeq" id="WP_154518779.1">
    <property type="nucleotide sequence ID" value="NZ_VUMT01000007.1"/>
</dbReference>
<dbReference type="Gene3D" id="3.40.50.280">
    <property type="entry name" value="Cobalamin-binding domain"/>
    <property type="match status" value="1"/>
</dbReference>
<keyword evidence="12 20" id="KW-0808">Transferase</keyword>
<comment type="cofactor">
    <cofactor evidence="2 20">
        <name>Zn(2+)</name>
        <dbReference type="ChEBI" id="CHEBI:29105"/>
    </cofactor>
</comment>
<feature type="domain" description="B12-binding" evidence="23">
    <location>
        <begin position="688"/>
        <end position="813"/>
    </location>
</feature>
<dbReference type="PANTHER" id="PTHR45833">
    <property type="entry name" value="METHIONINE SYNTHASE"/>
    <property type="match status" value="1"/>
</dbReference>
<evidence type="ECO:0000256" key="10">
    <source>
        <dbReference type="ARBA" id="ARBA00022605"/>
    </source>
</evidence>
<comment type="catalytic activity">
    <reaction evidence="1">
        <text>(6S)-5-methyl-5,6,7,8-tetrahydrofolate + L-homocysteine = (6S)-5,6,7,8-tetrahydrofolate + L-methionine</text>
        <dbReference type="Rhea" id="RHEA:11172"/>
        <dbReference type="ChEBI" id="CHEBI:18608"/>
        <dbReference type="ChEBI" id="CHEBI:57453"/>
        <dbReference type="ChEBI" id="CHEBI:57844"/>
        <dbReference type="ChEBI" id="CHEBI:58199"/>
        <dbReference type="EC" id="2.1.1.13"/>
    </reaction>
</comment>
<evidence type="ECO:0000256" key="15">
    <source>
        <dbReference type="ARBA" id="ARBA00022833"/>
    </source>
</evidence>
<feature type="domain" description="Pterin-binding" evidence="22">
    <location>
        <begin position="323"/>
        <end position="567"/>
    </location>
</feature>
<evidence type="ECO:0000256" key="14">
    <source>
        <dbReference type="ARBA" id="ARBA00022723"/>
    </source>
</evidence>
<dbReference type="AlphaFoldDB" id="A0A6L5XXW4"/>
<comment type="function">
    <text evidence="18">Catalyzes the transfer of a methyl group from methyl-cobalamin to homocysteine, yielding enzyme-bound cob(I)alamin and methionine. Subsequently, remethylates the cofactor using methyltetrahydrofolate.</text>
</comment>
<dbReference type="Pfam" id="PF02310">
    <property type="entry name" value="B12-binding"/>
    <property type="match status" value="1"/>
</dbReference>
<keyword evidence="14 20" id="KW-0479">Metal-binding</keyword>
<evidence type="ECO:0000256" key="18">
    <source>
        <dbReference type="ARBA" id="ARBA00025552"/>
    </source>
</evidence>
<evidence type="ECO:0000256" key="16">
    <source>
        <dbReference type="ARBA" id="ARBA00023167"/>
    </source>
</evidence>
<feature type="domain" description="Hcy-binding" evidence="21">
    <location>
        <begin position="3"/>
        <end position="293"/>
    </location>
</feature>
<evidence type="ECO:0000259" key="23">
    <source>
        <dbReference type="PROSITE" id="PS51332"/>
    </source>
</evidence>
<dbReference type="InterPro" id="IPR011005">
    <property type="entry name" value="Dihydropteroate_synth-like_sf"/>
</dbReference>
<dbReference type="PROSITE" id="PS51332">
    <property type="entry name" value="B12_BINDING"/>
    <property type="match status" value="1"/>
</dbReference>
<evidence type="ECO:0000256" key="12">
    <source>
        <dbReference type="ARBA" id="ARBA00022679"/>
    </source>
</evidence>
<dbReference type="InterPro" id="IPR036589">
    <property type="entry name" value="HCY_dom_sf"/>
</dbReference>
<dbReference type="EC" id="2.1.1.13" evidence="7"/>
<evidence type="ECO:0000256" key="17">
    <source>
        <dbReference type="ARBA" id="ARBA00023285"/>
    </source>
</evidence>
<dbReference type="PROSITE" id="PS50970">
    <property type="entry name" value="HCY"/>
    <property type="match status" value="1"/>
</dbReference>
<dbReference type="GO" id="GO:0005829">
    <property type="term" value="C:cytosol"/>
    <property type="evidence" value="ECO:0007669"/>
    <property type="project" value="TreeGrafter"/>
</dbReference>
<dbReference type="InterPro" id="IPR003726">
    <property type="entry name" value="HCY_dom"/>
</dbReference>
<dbReference type="InterPro" id="IPR036724">
    <property type="entry name" value="Cobalamin-bd_sf"/>
</dbReference>